<dbReference type="InterPro" id="IPR029044">
    <property type="entry name" value="Nucleotide-diphossugar_trans"/>
</dbReference>
<accession>A0A7S4S0Q0</accession>
<evidence type="ECO:0000259" key="2">
    <source>
        <dbReference type="Pfam" id="PF00535"/>
    </source>
</evidence>
<feature type="domain" description="Glycosyltransferase 2-like" evidence="2">
    <location>
        <begin position="287"/>
        <end position="387"/>
    </location>
</feature>
<reference evidence="3" key="1">
    <citation type="submission" date="2021-01" db="EMBL/GenBank/DDBJ databases">
        <authorList>
            <person name="Corre E."/>
            <person name="Pelletier E."/>
            <person name="Niang G."/>
            <person name="Scheremetjew M."/>
            <person name="Finn R."/>
            <person name="Kale V."/>
            <person name="Holt S."/>
            <person name="Cochrane G."/>
            <person name="Meng A."/>
            <person name="Brown T."/>
            <person name="Cohen L."/>
        </authorList>
    </citation>
    <scope>NUCLEOTIDE SEQUENCE</scope>
    <source>
        <strain evidence="3">CCMP3105</strain>
    </source>
</reference>
<evidence type="ECO:0000256" key="1">
    <source>
        <dbReference type="SAM" id="MobiDB-lite"/>
    </source>
</evidence>
<proteinExistence type="predicted"/>
<organism evidence="3">
    <name type="scientific">Alexandrium monilatum</name>
    <dbReference type="NCBI Taxonomy" id="311494"/>
    <lineage>
        <taxon>Eukaryota</taxon>
        <taxon>Sar</taxon>
        <taxon>Alveolata</taxon>
        <taxon>Dinophyceae</taxon>
        <taxon>Gonyaulacales</taxon>
        <taxon>Pyrocystaceae</taxon>
        <taxon>Alexandrium</taxon>
    </lineage>
</organism>
<feature type="compositionally biased region" description="Pro residues" evidence="1">
    <location>
        <begin position="1046"/>
        <end position="1061"/>
    </location>
</feature>
<feature type="compositionally biased region" description="Low complexity" evidence="1">
    <location>
        <begin position="1008"/>
        <end position="1018"/>
    </location>
</feature>
<dbReference type="AlphaFoldDB" id="A0A7S4S0Q0"/>
<dbReference type="InterPro" id="IPR001173">
    <property type="entry name" value="Glyco_trans_2-like"/>
</dbReference>
<dbReference type="Gene3D" id="3.90.550.10">
    <property type="entry name" value="Spore Coat Polysaccharide Biosynthesis Protein SpsA, Chain A"/>
    <property type="match status" value="1"/>
</dbReference>
<feature type="compositionally biased region" description="Basic and acidic residues" evidence="1">
    <location>
        <begin position="996"/>
        <end position="1005"/>
    </location>
</feature>
<evidence type="ECO:0000313" key="3">
    <source>
        <dbReference type="EMBL" id="CAE4630917.1"/>
    </source>
</evidence>
<sequence length="1142" mass="124764">MALHVAGLGASLSPGQVAQLRGSRTAPGASSTPSSTRPPLRTVAGQPAANITASVGQAFEQALELNWHSVPSDAFEEFIVEVVYDNSDPKRSKTDPEKELVQKVEAGTDTKACVRGLPAGRRFLVTVIGRMQGNLFVRTPWLRATTLAHKDRPDKQQNLDPKMKPRMQCYSCACSCYVSFPSSTSQSRCRRCGCSCWDHASYDSDEVLRNREARARKRMGLAKVKELPDEAIDWDDRECELWFCTAGAFHPRNDVTGDRRPEGGSLPGLVSVVTPTTEGRQHFHLWLWSCFAAQSWADKELVVVETYTENPSQFFQHMAKSDPRLVYFAVKIKEEDGKDWSIGVKRNIGNHLAKGEFIASFDDDDLYAPDYLSTMVSAMEERKGLAIKLSSWYIFRTANCNWGFCDPIAWGLSRGMDLTDTLVNKFTYGYGFSYVYRRQLALEVWFEDINFGEDFAFLSQVRRRKGDESVLLLRDDSGICLHVQHGSNTSNSIPLRDVPRDEALDTAVMELSAHFATLRLTQIDSHPAGLFFGMKDPPSKRVRKVRVHTPDNEEVFVKCWTNATSEDFLKVLWHQTGQFIPWQVYRVPPSGWAEEEKRDIIAALLLGIAFLADLPGAWMNLLPETSSGEQWRRLLEEAKRPLRPSDRLGLRTTSIWLLPPEDNCEGALEEEIISEDYILVNASCQKANAKQFCSKFMVWLPRGSTVELLRAVLGRSLPPQGRILIERPGKGMAVLQNGEVVPDRIIVSEYKSDQPFHLFLTRDQAKVILLLMRKFSPDPGMQRQFDEMERESRGISAIKRALLGKILRAELYPSICRYLGLPENALEPQMVSEQLGKHIGGDLEISHLWLEVDWWIRHWDGVTSAFHAINTHRKVWGLEPLTDIMALDPTRKAGFGQAQSERGGQVPLPEEVTAAATVVAAAAVAAATVPTPAEGADASVPVGPDAVSVPPPQQQPQAGPVEERTAEREGANAGVPLGMGAASAPPPQQPAQVGTCEERAAERGGADAGAPLGLGAASAPPPQQPAQAGTCEECATESGGADAGVPPGPGATSAPPPPQPPEAGTCEERAAEQGGPESRAGADAGVPPGPGATSAPPPPQPPEAGTCEERAAEQGGPAAAAEPPSPRGVDPIFDFSELPEEL</sequence>
<dbReference type="EMBL" id="HBNR01061507">
    <property type="protein sequence ID" value="CAE4630917.1"/>
    <property type="molecule type" value="Transcribed_RNA"/>
</dbReference>
<protein>
    <recommendedName>
        <fullName evidence="2">Glycosyltransferase 2-like domain-containing protein</fullName>
    </recommendedName>
</protein>
<feature type="compositionally biased region" description="Low complexity" evidence="1">
    <location>
        <begin position="23"/>
        <end position="41"/>
    </location>
</feature>
<feature type="compositionally biased region" description="Low complexity" evidence="1">
    <location>
        <begin position="1113"/>
        <end position="1122"/>
    </location>
</feature>
<feature type="compositionally biased region" description="Pro residues" evidence="1">
    <location>
        <begin position="1087"/>
        <end position="1102"/>
    </location>
</feature>
<feature type="compositionally biased region" description="Basic and acidic residues" evidence="1">
    <location>
        <begin position="961"/>
        <end position="970"/>
    </location>
</feature>
<name>A0A7S4S0Q0_9DINO</name>
<feature type="region of interest" description="Disordered" evidence="1">
    <location>
        <begin position="933"/>
        <end position="1142"/>
    </location>
</feature>
<feature type="region of interest" description="Disordered" evidence="1">
    <location>
        <begin position="16"/>
        <end position="41"/>
    </location>
</feature>
<dbReference type="SUPFAM" id="SSF53448">
    <property type="entry name" value="Nucleotide-diphospho-sugar transferases"/>
    <property type="match status" value="1"/>
</dbReference>
<gene>
    <name evidence="3" type="ORF">AMON00008_LOCUS43319</name>
</gene>
<dbReference type="CDD" id="cd00761">
    <property type="entry name" value="Glyco_tranf_GTA_type"/>
    <property type="match status" value="1"/>
</dbReference>
<dbReference type="Pfam" id="PF00535">
    <property type="entry name" value="Glycos_transf_2"/>
    <property type="match status" value="1"/>
</dbReference>